<dbReference type="InterPro" id="IPR016169">
    <property type="entry name" value="FAD-bd_PCMH_sub2"/>
</dbReference>
<dbReference type="KEGG" id="mul:MUL_0458"/>
<dbReference type="Proteomes" id="UP000000765">
    <property type="component" value="Chromosome"/>
</dbReference>
<evidence type="ECO:0000256" key="1">
    <source>
        <dbReference type="SAM" id="MobiDB-lite"/>
    </source>
</evidence>
<dbReference type="PANTHER" id="PTHR42659:SF9">
    <property type="entry name" value="XANTHINE DEHYDROGENASE FAD-BINDING SUBUNIT XDHB-RELATED"/>
    <property type="match status" value="1"/>
</dbReference>
<gene>
    <name evidence="3" type="ordered locus">MUL_0458</name>
</gene>
<dbReference type="SUPFAM" id="SSF56176">
    <property type="entry name" value="FAD-binding/transporter-associated domain-like"/>
    <property type="match status" value="1"/>
</dbReference>
<dbReference type="InterPro" id="IPR051312">
    <property type="entry name" value="Diverse_Substr_Oxidored"/>
</dbReference>
<feature type="region of interest" description="Disordered" evidence="1">
    <location>
        <begin position="1"/>
        <end position="44"/>
    </location>
</feature>
<name>A0PLE4_MYCUA</name>
<sequence>MRHWPPGSTGCASIPANISPRAAPPGSTPRSSSPSTSLTSTPNTTCRCCCRRTRIRHTGGVNGSQLRRNRQYPSRRDELWPLEPTDAILAGGTWLFSEPNSHIRRLVDRTGLGWQPIAFGDDGIDLAATCTLAEISTLSGRLPADWTAGAVLYQCCTAMLASAKIWRTATIGANVCLSFPAGAMISLLSALDARVTVWCADGNDYTLPVAEFVTGQAVNVLVPGDVLRSFHLPAAALRARTAFRKLAPSALGRSGIVVIGRRGAESDGGGFVLSITAATVRPFVFEFPTLPGTDELRAAHAGIPDGAWTRDAHGDPDWRAAVSLVLAEQILAELA</sequence>
<dbReference type="InterPro" id="IPR016166">
    <property type="entry name" value="FAD-bd_PCMH"/>
</dbReference>
<dbReference type="InterPro" id="IPR002346">
    <property type="entry name" value="Mopterin_DH_FAD-bd"/>
</dbReference>
<dbReference type="eggNOG" id="COG1319">
    <property type="taxonomic scope" value="Bacteria"/>
</dbReference>
<dbReference type="HOGENOM" id="CLU_071554_0_0_11"/>
<dbReference type="Gene3D" id="3.30.465.10">
    <property type="match status" value="1"/>
</dbReference>
<dbReference type="PROSITE" id="PS51387">
    <property type="entry name" value="FAD_PCMH"/>
    <property type="match status" value="1"/>
</dbReference>
<organism evidence="3 4">
    <name type="scientific">Mycobacterium ulcerans (strain Agy99)</name>
    <dbReference type="NCBI Taxonomy" id="362242"/>
    <lineage>
        <taxon>Bacteria</taxon>
        <taxon>Bacillati</taxon>
        <taxon>Actinomycetota</taxon>
        <taxon>Actinomycetes</taxon>
        <taxon>Mycobacteriales</taxon>
        <taxon>Mycobacteriaceae</taxon>
        <taxon>Mycobacterium</taxon>
        <taxon>Mycobacterium ulcerans group</taxon>
    </lineage>
</organism>
<dbReference type="EMBL" id="CP000325">
    <property type="protein sequence ID" value="ABL03163.1"/>
    <property type="molecule type" value="Genomic_DNA"/>
</dbReference>
<reference evidence="3 4" key="1">
    <citation type="journal article" date="2007" name="Genome Res.">
        <title>Reductive evolution and niche adaptation inferred from the genome of Mycobacterium ulcerans, the causative agent of Buruli ulcer.</title>
        <authorList>
            <person name="Stinear T.P."/>
            <person name="Seemann T."/>
            <person name="Pidot S."/>
            <person name="Frigui W."/>
            <person name="Reysset G."/>
            <person name="Garnier T."/>
            <person name="Meurice G."/>
            <person name="Simon D."/>
            <person name="Bouchier C."/>
            <person name="Ma L."/>
            <person name="Tichit M."/>
            <person name="Porter J.L."/>
            <person name="Ryan J."/>
            <person name="Johnson P.D."/>
            <person name="Davies J.K."/>
            <person name="Jenkin G.A."/>
            <person name="Small P.L."/>
            <person name="Jones L.M."/>
            <person name="Tekaia F."/>
            <person name="Laval F."/>
            <person name="Daffe M."/>
            <person name="Parkhill J."/>
            <person name="Cole S.T."/>
        </authorList>
    </citation>
    <scope>NUCLEOTIDE SEQUENCE [LARGE SCALE GENOMIC DNA]</scope>
    <source>
        <strain evidence="3 4">Agy99</strain>
    </source>
</reference>
<protein>
    <recommendedName>
        <fullName evidence="2">FAD-binding PCMH-type domain-containing protein</fullName>
    </recommendedName>
</protein>
<evidence type="ECO:0000259" key="2">
    <source>
        <dbReference type="PROSITE" id="PS51387"/>
    </source>
</evidence>
<dbReference type="GO" id="GO:0071949">
    <property type="term" value="F:FAD binding"/>
    <property type="evidence" value="ECO:0007669"/>
    <property type="project" value="InterPro"/>
</dbReference>
<dbReference type="GO" id="GO:0016491">
    <property type="term" value="F:oxidoreductase activity"/>
    <property type="evidence" value="ECO:0007669"/>
    <property type="project" value="InterPro"/>
</dbReference>
<accession>A0PLE4</accession>
<dbReference type="Pfam" id="PF00941">
    <property type="entry name" value="FAD_binding_5"/>
    <property type="match status" value="1"/>
</dbReference>
<dbReference type="InterPro" id="IPR036318">
    <property type="entry name" value="FAD-bd_PCMH-like_sf"/>
</dbReference>
<evidence type="ECO:0000313" key="3">
    <source>
        <dbReference type="EMBL" id="ABL03163.1"/>
    </source>
</evidence>
<feature type="domain" description="FAD-binding PCMH-type" evidence="2">
    <location>
        <begin position="61"/>
        <end position="237"/>
    </location>
</feature>
<evidence type="ECO:0000313" key="4">
    <source>
        <dbReference type="Proteomes" id="UP000000765"/>
    </source>
</evidence>
<dbReference type="PANTHER" id="PTHR42659">
    <property type="entry name" value="XANTHINE DEHYDROGENASE SUBUNIT C-RELATED"/>
    <property type="match status" value="1"/>
</dbReference>
<dbReference type="AlphaFoldDB" id="A0PLE4"/>
<feature type="compositionally biased region" description="Low complexity" evidence="1">
    <location>
        <begin position="28"/>
        <end position="44"/>
    </location>
</feature>
<proteinExistence type="predicted"/>